<dbReference type="AlphaFoldDB" id="A0A834C4Q4"/>
<sequence>MSIIDAGRQNTHSNELDNAKAFLYLLASTPLLRVHIGSAGWCNPLVSSFCGGNEGIGRHADADISGFGARQQFKGSLEQQLFTGIRPSGGW</sequence>
<dbReference type="Proteomes" id="UP000646548">
    <property type="component" value="Unassembled WGS sequence"/>
</dbReference>
<accession>A0A834C4Q4</accession>
<evidence type="ECO:0000313" key="2">
    <source>
        <dbReference type="Proteomes" id="UP000646548"/>
    </source>
</evidence>
<dbReference type="EMBL" id="WKFB01000356">
    <property type="protein sequence ID" value="KAF6725632.1"/>
    <property type="molecule type" value="Genomic_DNA"/>
</dbReference>
<proteinExistence type="predicted"/>
<organism evidence="1 2">
    <name type="scientific">Oryzias melastigma</name>
    <name type="common">Marine medaka</name>
    <dbReference type="NCBI Taxonomy" id="30732"/>
    <lineage>
        <taxon>Eukaryota</taxon>
        <taxon>Metazoa</taxon>
        <taxon>Chordata</taxon>
        <taxon>Craniata</taxon>
        <taxon>Vertebrata</taxon>
        <taxon>Euteleostomi</taxon>
        <taxon>Actinopterygii</taxon>
        <taxon>Neopterygii</taxon>
        <taxon>Teleostei</taxon>
        <taxon>Neoteleostei</taxon>
        <taxon>Acanthomorphata</taxon>
        <taxon>Ovalentaria</taxon>
        <taxon>Atherinomorphae</taxon>
        <taxon>Beloniformes</taxon>
        <taxon>Adrianichthyidae</taxon>
        <taxon>Oryziinae</taxon>
        <taxon>Oryzias</taxon>
    </lineage>
</organism>
<name>A0A834C4Q4_ORYME</name>
<gene>
    <name evidence="1" type="ORF">FQA47_022815</name>
</gene>
<evidence type="ECO:0000313" key="1">
    <source>
        <dbReference type="EMBL" id="KAF6725632.1"/>
    </source>
</evidence>
<protein>
    <submittedName>
        <fullName evidence="1">Uncharacterized protein</fullName>
    </submittedName>
</protein>
<reference evidence="1" key="1">
    <citation type="journal article" name="BMC Genomics">
        <title>Long-read sequencing and de novo genome assembly of marine medaka (Oryzias melastigma).</title>
        <authorList>
            <person name="Liang P."/>
            <person name="Saqib H.S.A."/>
            <person name="Ni X."/>
            <person name="Shen Y."/>
        </authorList>
    </citation>
    <scope>NUCLEOTIDE SEQUENCE</scope>
    <source>
        <strain evidence="1">Bigg-433</strain>
    </source>
</reference>
<comment type="caution">
    <text evidence="1">The sequence shown here is derived from an EMBL/GenBank/DDBJ whole genome shotgun (WGS) entry which is preliminary data.</text>
</comment>